<sequence>MMRQRILLFLAALLLLPQAFFAQGIKPAKNVIFMIADGTSLSSISLARWYQNLEAGKLTKLHLDPYMSGTVITFCSNAPIGDSAPTTSTYMNGMPSIQGMVGTYPYATESDIVPVDKEMAYRPLVSLMEATQLLHQRKIGLVMTSEFPHATPADAISHSYSRKRYDWIIPQMVHNSIDVVIGGGAGLISEEQVKFLEKKGYGVFRNNLASLTEHKGDKLWSLFSKRDIPYDIDAVEGVDPKIDEMVSAALTHLDHNNPNGFFLLVEGSKVDWAAHANDPVAMATDILAFDRAVKVALDFAKADGNTIVVLTSDHGNSGVSIGRRDLKNYAGTPKEQIFGPLTKIAKSSVGLAEMITKAEESKIGTLFEEIATFAPSEQELEVLKLLRKLELASDAERPAIKKQLKELNMTGEGTLYTGGLSDYIAAIYRTKMYIGFTTNGHTGEETFLATYAPTEEQRLKGVHTNIELHDYLRQALGIEPTMMDLSHQYFAPHSEVFKGMKVSITGEDAKDKVLTVKYKRKTLKIQSFTNQLLINGKLQELPMPVVYVDKREEFYLPTSLRDLLM</sequence>
<dbReference type="CDD" id="cd16012">
    <property type="entry name" value="ALP"/>
    <property type="match status" value="1"/>
</dbReference>
<feature type="binding site" evidence="3">
    <location>
        <position position="313"/>
    </location>
    <ligand>
        <name>Zn(2+)</name>
        <dbReference type="ChEBI" id="CHEBI:29105"/>
        <label>2</label>
    </ligand>
</feature>
<keyword evidence="6" id="KW-1185">Reference proteome</keyword>
<accession>A0A4Y8WR77</accession>
<dbReference type="EMBL" id="SPNC01000060">
    <property type="protein sequence ID" value="TFH95223.1"/>
    <property type="molecule type" value="Genomic_DNA"/>
</dbReference>
<comment type="caution">
    <text evidence="5">The sequence shown here is derived from an EMBL/GenBank/DDBJ whole genome shotgun (WGS) entry which is preliminary data.</text>
</comment>
<dbReference type="SUPFAM" id="SSF53649">
    <property type="entry name" value="Alkaline phosphatase-like"/>
    <property type="match status" value="1"/>
</dbReference>
<dbReference type="OrthoDB" id="9794455at2"/>
<dbReference type="RefSeq" id="WP_134849573.1">
    <property type="nucleotide sequence ID" value="NZ_CP197400.1"/>
</dbReference>
<keyword evidence="1" id="KW-0597">Phosphoprotein</keyword>
<dbReference type="GO" id="GO:0004035">
    <property type="term" value="F:alkaline phosphatase activity"/>
    <property type="evidence" value="ECO:0007669"/>
    <property type="project" value="TreeGrafter"/>
</dbReference>
<feature type="binding site" evidence="3">
    <location>
        <position position="266"/>
    </location>
    <ligand>
        <name>Mg(2+)</name>
        <dbReference type="ChEBI" id="CHEBI:18420"/>
    </ligand>
</feature>
<feature type="binding site" evidence="3">
    <location>
        <position position="275"/>
    </location>
    <ligand>
        <name>Zn(2+)</name>
        <dbReference type="ChEBI" id="CHEBI:29105"/>
        <label>2</label>
    </ligand>
</feature>
<feature type="active site" description="Phosphoserine intermediate" evidence="2">
    <location>
        <position position="83"/>
    </location>
</feature>
<evidence type="ECO:0000313" key="5">
    <source>
        <dbReference type="EMBL" id="TFH95223.1"/>
    </source>
</evidence>
<evidence type="ECO:0000256" key="1">
    <source>
        <dbReference type="ARBA" id="ARBA00022553"/>
    </source>
</evidence>
<dbReference type="Gene3D" id="3.40.720.10">
    <property type="entry name" value="Alkaline Phosphatase, subunit A"/>
    <property type="match status" value="1"/>
</dbReference>
<feature type="binding site" evidence="3">
    <location>
        <position position="314"/>
    </location>
    <ligand>
        <name>Zn(2+)</name>
        <dbReference type="ChEBI" id="CHEBI:29105"/>
        <label>2</label>
    </ligand>
</feature>
<proteinExistence type="inferred from homology"/>
<feature type="binding site" evidence="3">
    <location>
        <position position="37"/>
    </location>
    <ligand>
        <name>Zn(2+)</name>
        <dbReference type="ChEBI" id="CHEBI:29105"/>
        <label>2</label>
    </ligand>
</feature>
<dbReference type="STRING" id="1122973.GCA_000379925_00375"/>
<comment type="cofactor">
    <cofactor evidence="3">
        <name>Mg(2+)</name>
        <dbReference type="ChEBI" id="CHEBI:18420"/>
    </cofactor>
    <text evidence="3">Binds 1 Mg(2+) ion.</text>
</comment>
<gene>
    <name evidence="5" type="ORF">E4P47_05045</name>
</gene>
<dbReference type="SMART" id="SM00098">
    <property type="entry name" value="alkPPc"/>
    <property type="match status" value="1"/>
</dbReference>
<evidence type="ECO:0000313" key="6">
    <source>
        <dbReference type="Proteomes" id="UP000297225"/>
    </source>
</evidence>
<reference evidence="5 6" key="1">
    <citation type="submission" date="2019-03" db="EMBL/GenBank/DDBJ databases">
        <title>Porphyromonas levii Isolated from the Uterus of Dairy Cows.</title>
        <authorList>
            <person name="Francis A.M."/>
        </authorList>
    </citation>
    <scope>NUCLEOTIDE SEQUENCE [LARGE SCALE GENOMIC DNA]</scope>
    <source>
        <strain evidence="5 6">AF5678</strain>
    </source>
</reference>
<feature type="binding site" evidence="3">
    <location>
        <position position="441"/>
    </location>
    <ligand>
        <name>Zn(2+)</name>
        <dbReference type="ChEBI" id="CHEBI:29105"/>
        <label>2</label>
    </ligand>
</feature>
<dbReference type="Gene3D" id="1.10.60.40">
    <property type="match status" value="1"/>
</dbReference>
<keyword evidence="3" id="KW-0479">Metal-binding</keyword>
<evidence type="ECO:0000256" key="2">
    <source>
        <dbReference type="PIRSR" id="PIRSR601952-1"/>
    </source>
</evidence>
<organism evidence="5 6">
    <name type="scientific">Porphyromonas levii</name>
    <dbReference type="NCBI Taxonomy" id="28114"/>
    <lineage>
        <taxon>Bacteria</taxon>
        <taxon>Pseudomonadati</taxon>
        <taxon>Bacteroidota</taxon>
        <taxon>Bacteroidia</taxon>
        <taxon>Bacteroidales</taxon>
        <taxon>Porphyromonadaceae</taxon>
        <taxon>Porphyromonas</taxon>
    </lineage>
</organism>
<name>A0A4Y8WR77_9PORP</name>
<comment type="similarity">
    <text evidence="4">Belongs to the alkaline phosphatase family.</text>
</comment>
<dbReference type="PRINTS" id="PR00113">
    <property type="entry name" value="ALKPHPHTASE"/>
</dbReference>
<evidence type="ECO:0000256" key="4">
    <source>
        <dbReference type="RuleBase" id="RU003946"/>
    </source>
</evidence>
<keyword evidence="3" id="KW-0862">Zinc</keyword>
<dbReference type="AlphaFoldDB" id="A0A4Y8WR77"/>
<dbReference type="Proteomes" id="UP000297225">
    <property type="component" value="Unassembled WGS sequence"/>
</dbReference>
<keyword evidence="3" id="KW-0460">Magnesium</keyword>
<dbReference type="Pfam" id="PF00245">
    <property type="entry name" value="Alk_phosphatase"/>
    <property type="match status" value="1"/>
</dbReference>
<feature type="binding site" evidence="3">
    <location>
        <position position="151"/>
    </location>
    <ligand>
        <name>Mg(2+)</name>
        <dbReference type="ChEBI" id="CHEBI:18420"/>
    </ligand>
</feature>
<feature type="binding site" evidence="3">
    <location>
        <position position="37"/>
    </location>
    <ligand>
        <name>Mg(2+)</name>
        <dbReference type="ChEBI" id="CHEBI:18420"/>
    </ligand>
</feature>
<dbReference type="GO" id="GO:0046872">
    <property type="term" value="F:metal ion binding"/>
    <property type="evidence" value="ECO:0007669"/>
    <property type="project" value="UniProtKB-KW"/>
</dbReference>
<dbReference type="InterPro" id="IPR001952">
    <property type="entry name" value="Alkaline_phosphatase"/>
</dbReference>
<evidence type="ECO:0000256" key="3">
    <source>
        <dbReference type="PIRSR" id="PIRSR601952-2"/>
    </source>
</evidence>
<protein>
    <submittedName>
        <fullName evidence="5">Alkaline phosphatase</fullName>
    </submittedName>
</protein>
<dbReference type="PANTHER" id="PTHR11596:SF5">
    <property type="entry name" value="ALKALINE PHOSPHATASE"/>
    <property type="match status" value="1"/>
</dbReference>
<feature type="binding site" evidence="3">
    <location>
        <position position="149"/>
    </location>
    <ligand>
        <name>Mg(2+)</name>
        <dbReference type="ChEBI" id="CHEBI:18420"/>
    </ligand>
</feature>
<feature type="binding site" evidence="3">
    <location>
        <position position="271"/>
    </location>
    <ligand>
        <name>Zn(2+)</name>
        <dbReference type="ChEBI" id="CHEBI:29105"/>
        <label>2</label>
    </ligand>
</feature>
<comment type="cofactor">
    <cofactor evidence="3">
        <name>Zn(2+)</name>
        <dbReference type="ChEBI" id="CHEBI:29105"/>
    </cofactor>
    <text evidence="3">Binds 2 Zn(2+) ions.</text>
</comment>
<dbReference type="PANTHER" id="PTHR11596">
    <property type="entry name" value="ALKALINE PHOSPHATASE"/>
    <property type="match status" value="1"/>
</dbReference>
<dbReference type="InterPro" id="IPR017850">
    <property type="entry name" value="Alkaline_phosphatase_core_sf"/>
</dbReference>